<keyword evidence="2" id="KW-1185">Reference proteome</keyword>
<dbReference type="Proteomes" id="UP001418222">
    <property type="component" value="Unassembled WGS sequence"/>
</dbReference>
<protein>
    <submittedName>
        <fullName evidence="1">Uncharacterized protein</fullName>
    </submittedName>
</protein>
<accession>A0AAP0BNY6</accession>
<proteinExistence type="predicted"/>
<dbReference type="AlphaFoldDB" id="A0AAP0BNY6"/>
<name>A0AAP0BNY6_9ASPA</name>
<gene>
    <name evidence="1" type="ORF">KSP39_PZI007771</name>
</gene>
<dbReference type="EMBL" id="JBBWWQ010000006">
    <property type="protein sequence ID" value="KAK8944703.1"/>
    <property type="molecule type" value="Genomic_DNA"/>
</dbReference>
<sequence>MHFIKNLYFENALCQMCDFFGIFYTGEVNHQLLIWFFTLSCRSQRHQQSFRLGHRLERLAAAVSFCYAAEQGNLLPLCGVEDLYISFSPELQPLQIWLEDISFRCVADDTAAPAALCLPRRPPSFLETVELTKSDPETGFMENGGDDIYTMVNLHMEIPFPSISMVELFYRDTFYA</sequence>
<reference evidence="1 2" key="1">
    <citation type="journal article" date="2022" name="Nat. Plants">
        <title>Genomes of leafy and leafless Platanthera orchids illuminate the evolution of mycoheterotrophy.</title>
        <authorList>
            <person name="Li M.H."/>
            <person name="Liu K.W."/>
            <person name="Li Z."/>
            <person name="Lu H.C."/>
            <person name="Ye Q.L."/>
            <person name="Zhang D."/>
            <person name="Wang J.Y."/>
            <person name="Li Y.F."/>
            <person name="Zhong Z.M."/>
            <person name="Liu X."/>
            <person name="Yu X."/>
            <person name="Liu D.K."/>
            <person name="Tu X.D."/>
            <person name="Liu B."/>
            <person name="Hao Y."/>
            <person name="Liao X.Y."/>
            <person name="Jiang Y.T."/>
            <person name="Sun W.H."/>
            <person name="Chen J."/>
            <person name="Chen Y.Q."/>
            <person name="Ai Y."/>
            <person name="Zhai J.W."/>
            <person name="Wu S.S."/>
            <person name="Zhou Z."/>
            <person name="Hsiao Y.Y."/>
            <person name="Wu W.L."/>
            <person name="Chen Y.Y."/>
            <person name="Lin Y.F."/>
            <person name="Hsu J.L."/>
            <person name="Li C.Y."/>
            <person name="Wang Z.W."/>
            <person name="Zhao X."/>
            <person name="Zhong W.Y."/>
            <person name="Ma X.K."/>
            <person name="Ma L."/>
            <person name="Huang J."/>
            <person name="Chen G.Z."/>
            <person name="Huang M.Z."/>
            <person name="Huang L."/>
            <person name="Peng D.H."/>
            <person name="Luo Y.B."/>
            <person name="Zou S.Q."/>
            <person name="Chen S.P."/>
            <person name="Lan S."/>
            <person name="Tsai W.C."/>
            <person name="Van de Peer Y."/>
            <person name="Liu Z.J."/>
        </authorList>
    </citation>
    <scope>NUCLEOTIDE SEQUENCE [LARGE SCALE GENOMIC DNA]</scope>
    <source>
        <strain evidence="1">Lor287</strain>
    </source>
</reference>
<comment type="caution">
    <text evidence="1">The sequence shown here is derived from an EMBL/GenBank/DDBJ whole genome shotgun (WGS) entry which is preliminary data.</text>
</comment>
<organism evidence="1 2">
    <name type="scientific">Platanthera zijinensis</name>
    <dbReference type="NCBI Taxonomy" id="2320716"/>
    <lineage>
        <taxon>Eukaryota</taxon>
        <taxon>Viridiplantae</taxon>
        <taxon>Streptophyta</taxon>
        <taxon>Embryophyta</taxon>
        <taxon>Tracheophyta</taxon>
        <taxon>Spermatophyta</taxon>
        <taxon>Magnoliopsida</taxon>
        <taxon>Liliopsida</taxon>
        <taxon>Asparagales</taxon>
        <taxon>Orchidaceae</taxon>
        <taxon>Orchidoideae</taxon>
        <taxon>Orchideae</taxon>
        <taxon>Orchidinae</taxon>
        <taxon>Platanthera</taxon>
    </lineage>
</organism>
<evidence type="ECO:0000313" key="2">
    <source>
        <dbReference type="Proteomes" id="UP001418222"/>
    </source>
</evidence>
<evidence type="ECO:0000313" key="1">
    <source>
        <dbReference type="EMBL" id="KAK8944703.1"/>
    </source>
</evidence>